<dbReference type="Proteomes" id="UP001595457">
    <property type="component" value="Unassembled WGS sequence"/>
</dbReference>
<proteinExistence type="predicted"/>
<evidence type="ECO:0000313" key="1">
    <source>
        <dbReference type="EMBL" id="MFC2974392.1"/>
    </source>
</evidence>
<evidence type="ECO:0000313" key="2">
    <source>
        <dbReference type="Proteomes" id="UP001595457"/>
    </source>
</evidence>
<comment type="caution">
    <text evidence="1">The sequence shown here is derived from an EMBL/GenBank/DDBJ whole genome shotgun (WGS) entry which is preliminary data.</text>
</comment>
<protein>
    <submittedName>
        <fullName evidence="1">DUF5132 domain-containing protein</fullName>
    </submittedName>
</protein>
<dbReference type="EMBL" id="JBHRSJ010000035">
    <property type="protein sequence ID" value="MFC2974392.1"/>
    <property type="molecule type" value="Genomic_DNA"/>
</dbReference>
<dbReference type="InterPro" id="IPR033456">
    <property type="entry name" value="DUF5132"/>
</dbReference>
<dbReference type="Pfam" id="PF17195">
    <property type="entry name" value="DUF5132"/>
    <property type="match status" value="1"/>
</dbReference>
<gene>
    <name evidence="1" type="ORF">ACFOJE_19550</name>
</gene>
<reference evidence="2" key="1">
    <citation type="journal article" date="2019" name="Int. J. Syst. Evol. Microbiol.">
        <title>The Global Catalogue of Microorganisms (GCM) 10K type strain sequencing project: providing services to taxonomists for standard genome sequencing and annotation.</title>
        <authorList>
            <consortium name="The Broad Institute Genomics Platform"/>
            <consortium name="The Broad Institute Genome Sequencing Center for Infectious Disease"/>
            <person name="Wu L."/>
            <person name="Ma J."/>
        </authorList>
    </citation>
    <scope>NUCLEOTIDE SEQUENCE [LARGE SCALE GENOMIC DNA]</scope>
    <source>
        <strain evidence="2">KCTC 62195</strain>
    </source>
</reference>
<name>A0ABV7B0T4_9GAMM</name>
<dbReference type="RefSeq" id="WP_377816562.1">
    <property type="nucleotide sequence ID" value="NZ_JBHRSJ010000035.1"/>
</dbReference>
<organism evidence="1 2">
    <name type="scientific">Azotobacter bryophylli</name>
    <dbReference type="NCBI Taxonomy" id="1986537"/>
    <lineage>
        <taxon>Bacteria</taxon>
        <taxon>Pseudomonadati</taxon>
        <taxon>Pseudomonadota</taxon>
        <taxon>Gammaproteobacteria</taxon>
        <taxon>Pseudomonadales</taxon>
        <taxon>Pseudomonadaceae</taxon>
        <taxon>Azotobacter</taxon>
    </lineage>
</organism>
<keyword evidence="2" id="KW-1185">Reference proteome</keyword>
<sequence>MKGNLLVGVVVGVAATALAPVLLAAGRPLLRSAVKTGILMYERGRESVAELRELVEDAAAEAHDELVRSQEAEAAAAAGMVAASAEAGESASDKTGAPQ</sequence>
<accession>A0ABV7B0T4</accession>